<evidence type="ECO:0000256" key="11">
    <source>
        <dbReference type="RuleBase" id="RU369090"/>
    </source>
</evidence>
<accession>A0A8J5KWE1</accession>
<evidence type="ECO:0000256" key="5">
    <source>
        <dbReference type="ARBA" id="ARBA00022723"/>
    </source>
</evidence>
<dbReference type="FunFam" id="3.30.40.10:FF:000365">
    <property type="entry name" value="Zinc finger family protein"/>
    <property type="match status" value="1"/>
</dbReference>
<feature type="region of interest" description="Disordered" evidence="12">
    <location>
        <begin position="397"/>
        <end position="426"/>
    </location>
</feature>
<keyword evidence="8 11" id="KW-0862">Zinc</keyword>
<feature type="region of interest" description="Disordered" evidence="12">
    <location>
        <begin position="64"/>
        <end position="138"/>
    </location>
</feature>
<dbReference type="GO" id="GO:0008270">
    <property type="term" value="F:zinc ion binding"/>
    <property type="evidence" value="ECO:0007669"/>
    <property type="project" value="UniProtKB-KW"/>
</dbReference>
<dbReference type="SMART" id="SM00184">
    <property type="entry name" value="RING"/>
    <property type="match status" value="1"/>
</dbReference>
<feature type="region of interest" description="Disordered" evidence="12">
    <location>
        <begin position="502"/>
        <end position="522"/>
    </location>
</feature>
<keyword evidence="6 10" id="KW-0863">Zinc-finger</keyword>
<evidence type="ECO:0000256" key="6">
    <source>
        <dbReference type="ARBA" id="ARBA00022771"/>
    </source>
</evidence>
<dbReference type="InterPro" id="IPR017907">
    <property type="entry name" value="Znf_RING_CS"/>
</dbReference>
<evidence type="ECO:0000256" key="2">
    <source>
        <dbReference type="ARBA" id="ARBA00004308"/>
    </source>
</evidence>
<keyword evidence="5 11" id="KW-0479">Metal-binding</keyword>
<evidence type="ECO:0000259" key="13">
    <source>
        <dbReference type="PROSITE" id="PS50089"/>
    </source>
</evidence>
<feature type="compositionally biased region" description="Polar residues" evidence="12">
    <location>
        <begin position="397"/>
        <end position="406"/>
    </location>
</feature>
<dbReference type="CDD" id="cd16745">
    <property type="entry name" value="RING-HC_AtRMA-like"/>
    <property type="match status" value="1"/>
</dbReference>
<evidence type="ECO:0000256" key="8">
    <source>
        <dbReference type="ARBA" id="ARBA00022833"/>
    </source>
</evidence>
<dbReference type="GO" id="GO:0006511">
    <property type="term" value="P:ubiquitin-dependent protein catabolic process"/>
    <property type="evidence" value="ECO:0007669"/>
    <property type="project" value="UniProtKB-UniRule"/>
</dbReference>
<comment type="function">
    <text evidence="11">E3 ubiquitin-protein ligase.</text>
</comment>
<dbReference type="Pfam" id="PF00097">
    <property type="entry name" value="zf-C3HC4"/>
    <property type="match status" value="1"/>
</dbReference>
<dbReference type="InterPro" id="IPR018957">
    <property type="entry name" value="Znf_C3HC4_RING-type"/>
</dbReference>
<keyword evidence="9" id="KW-0472">Membrane</keyword>
<name>A0A8J5KWE1_ZINOF</name>
<reference evidence="14 15" key="1">
    <citation type="submission" date="2020-08" db="EMBL/GenBank/DDBJ databases">
        <title>Plant Genome Project.</title>
        <authorList>
            <person name="Zhang R.-G."/>
        </authorList>
    </citation>
    <scope>NUCLEOTIDE SEQUENCE [LARGE SCALE GENOMIC DNA]</scope>
    <source>
        <tissue evidence="14">Rhizome</tissue>
    </source>
</reference>
<evidence type="ECO:0000256" key="10">
    <source>
        <dbReference type="PROSITE-ProRule" id="PRU00175"/>
    </source>
</evidence>
<keyword evidence="11" id="KW-0256">Endoplasmic reticulum</keyword>
<gene>
    <name evidence="14" type="ORF">ZIOFF_041762</name>
</gene>
<dbReference type="EC" id="2.3.2.27" evidence="11"/>
<evidence type="ECO:0000256" key="9">
    <source>
        <dbReference type="ARBA" id="ARBA00023136"/>
    </source>
</evidence>
<feature type="domain" description="RING-type" evidence="13">
    <location>
        <begin position="345"/>
        <end position="386"/>
    </location>
</feature>
<comment type="pathway">
    <text evidence="3 11">Protein modification; protein ubiquitination.</text>
</comment>
<dbReference type="GO" id="GO:0016567">
    <property type="term" value="P:protein ubiquitination"/>
    <property type="evidence" value="ECO:0007669"/>
    <property type="project" value="UniProtKB-UniPathway"/>
</dbReference>
<keyword evidence="4 11" id="KW-0808">Transferase</keyword>
<feature type="region of interest" description="Disordered" evidence="12">
    <location>
        <begin position="609"/>
        <end position="655"/>
    </location>
</feature>
<dbReference type="PROSITE" id="PS00518">
    <property type="entry name" value="ZF_RING_1"/>
    <property type="match status" value="1"/>
</dbReference>
<dbReference type="InterPro" id="IPR001841">
    <property type="entry name" value="Znf_RING"/>
</dbReference>
<dbReference type="PROSITE" id="PS50089">
    <property type="entry name" value="ZF_RING_2"/>
    <property type="match status" value="1"/>
</dbReference>
<comment type="caution">
    <text evidence="14">The sequence shown here is derived from an EMBL/GenBank/DDBJ whole genome shotgun (WGS) entry which is preliminary data.</text>
</comment>
<dbReference type="InterPro" id="IPR045103">
    <property type="entry name" value="RNF5/RNF185-like"/>
</dbReference>
<dbReference type="AlphaFoldDB" id="A0A8J5KWE1"/>
<organism evidence="14 15">
    <name type="scientific">Zingiber officinale</name>
    <name type="common">Ginger</name>
    <name type="synonym">Amomum zingiber</name>
    <dbReference type="NCBI Taxonomy" id="94328"/>
    <lineage>
        <taxon>Eukaryota</taxon>
        <taxon>Viridiplantae</taxon>
        <taxon>Streptophyta</taxon>
        <taxon>Embryophyta</taxon>
        <taxon>Tracheophyta</taxon>
        <taxon>Spermatophyta</taxon>
        <taxon>Magnoliopsida</taxon>
        <taxon>Liliopsida</taxon>
        <taxon>Zingiberales</taxon>
        <taxon>Zingiberaceae</taxon>
        <taxon>Zingiber</taxon>
    </lineage>
</organism>
<dbReference type="Proteomes" id="UP000734854">
    <property type="component" value="Unassembled WGS sequence"/>
</dbReference>
<feature type="region of interest" description="Disordered" evidence="12">
    <location>
        <begin position="309"/>
        <end position="336"/>
    </location>
</feature>
<feature type="region of interest" description="Disordered" evidence="12">
    <location>
        <begin position="31"/>
        <end position="51"/>
    </location>
</feature>
<sequence>MSWHIYSAESSVPIKGGWVVLFSFRGCCGGPKRKEKGKPNAPIPSRRRSAPKSWRMDLNLYLGLPRSPPSRSRDLGSDLSLNSLPWSSPTTTVEERGSSIPMSGAVEPSESHPPYSPSHEEYNPELPVALPEDSDGTPDPPYYPSFGRYWQFGLSPEPEGADASYSPPILHSLPASQDTEERSVQDVNPQTLYDPTSPPTFPYAAVAYLPPYFTGSTSSQEHETASFSLYPALSSPTREFLPVEGGTSSQPELLRPSDSCFRRFLDTSHRRPTRRFRSTLLQVGERFSFGSPSLPNTELPVPDVVISQRPSECNGKHKVKTENTPADASEEEGEDKGRNVANFECNICFDMAGEPVVTSCGHLFCWPCLYQWLHVHSEHKECPVCKGEVNESNITPIYGRGSSQSSAEKKCAEDGDSTLKIPPRPSGNRLESFRQQFWPVSRRLGEGIAATWRRFLDQHLHTGSRYESHADPNLQELYENVQRRALIRLRARRLQRDMNSEGGSIAGDLGQPANNVPNSNRSTTDSIFRDGVDLWHQFMHERGTDRLTSIAADFERVVGRLNRNDGNGASTSVDPPTTEALTSRPLAEVALSADQVSASSTMAVIQGDVVTSEAPAEPQSVGSSPNRRRRGRSSTSGSYDVDGGTLHSFKRRRLN</sequence>
<dbReference type="GO" id="GO:0005789">
    <property type="term" value="C:endoplasmic reticulum membrane"/>
    <property type="evidence" value="ECO:0007669"/>
    <property type="project" value="UniProtKB-SubCell"/>
</dbReference>
<proteinExistence type="predicted"/>
<comment type="domain">
    <text evidence="11">The RING-type zinc finger domain is responsible for E3 ligase activity.</text>
</comment>
<dbReference type="UniPathway" id="UPA00143"/>
<evidence type="ECO:0000313" key="15">
    <source>
        <dbReference type="Proteomes" id="UP000734854"/>
    </source>
</evidence>
<dbReference type="OrthoDB" id="6270329at2759"/>
<comment type="catalytic activity">
    <reaction evidence="1 11">
        <text>S-ubiquitinyl-[E2 ubiquitin-conjugating enzyme]-L-cysteine + [acceptor protein]-L-lysine = [E2 ubiquitin-conjugating enzyme]-L-cysteine + N(6)-ubiquitinyl-[acceptor protein]-L-lysine.</text>
        <dbReference type="EC" id="2.3.2.27"/>
    </reaction>
</comment>
<evidence type="ECO:0000256" key="12">
    <source>
        <dbReference type="SAM" id="MobiDB-lite"/>
    </source>
</evidence>
<evidence type="ECO:0000256" key="4">
    <source>
        <dbReference type="ARBA" id="ARBA00022679"/>
    </source>
</evidence>
<dbReference type="PANTHER" id="PTHR12313">
    <property type="entry name" value="E3 UBIQUITIN-PROTEIN LIGASE RNF5-RELATED"/>
    <property type="match status" value="1"/>
</dbReference>
<evidence type="ECO:0000256" key="7">
    <source>
        <dbReference type="ARBA" id="ARBA00022786"/>
    </source>
</evidence>
<feature type="compositionally biased region" description="Polar residues" evidence="12">
    <location>
        <begin position="512"/>
        <end position="522"/>
    </location>
</feature>
<dbReference type="EMBL" id="JACMSC010000011">
    <property type="protein sequence ID" value="KAG6501878.1"/>
    <property type="molecule type" value="Genomic_DNA"/>
</dbReference>
<evidence type="ECO:0000256" key="3">
    <source>
        <dbReference type="ARBA" id="ARBA00004906"/>
    </source>
</evidence>
<protein>
    <recommendedName>
        <fullName evidence="11">E3 ubiquitin-protein ligase RMA</fullName>
        <ecNumber evidence="11">2.3.2.27</ecNumber>
    </recommendedName>
    <alternativeName>
        <fullName evidence="11">Protein RING membrane-anchor</fullName>
    </alternativeName>
    <alternativeName>
        <fullName evidence="11">RING-type E3 ubiquitin transferase RMA</fullName>
    </alternativeName>
</protein>
<keyword evidence="15" id="KW-1185">Reference proteome</keyword>
<comment type="subcellular location">
    <subcellularLocation>
        <location evidence="2">Endomembrane system</location>
    </subcellularLocation>
    <subcellularLocation>
        <location evidence="11">Endoplasmic reticulum membrane</location>
        <topology evidence="11">Single-pass type IV membrane protein</topology>
    </subcellularLocation>
</comment>
<evidence type="ECO:0000313" key="14">
    <source>
        <dbReference type="EMBL" id="KAG6501878.1"/>
    </source>
</evidence>
<evidence type="ECO:0000256" key="1">
    <source>
        <dbReference type="ARBA" id="ARBA00000900"/>
    </source>
</evidence>
<keyword evidence="7 11" id="KW-0833">Ubl conjugation pathway</keyword>
<dbReference type="GO" id="GO:0061630">
    <property type="term" value="F:ubiquitin protein ligase activity"/>
    <property type="evidence" value="ECO:0007669"/>
    <property type="project" value="UniProtKB-UniRule"/>
</dbReference>